<accession>A0AAV9ZER8</accession>
<dbReference type="PANTHER" id="PTHR46423">
    <property type="entry name" value="RNA POLYMERASE II-ASSOCIATED PROTEIN 3"/>
    <property type="match status" value="1"/>
</dbReference>
<dbReference type="AlphaFoldDB" id="A0AAV9ZER8"/>
<dbReference type="PANTHER" id="PTHR46423:SF1">
    <property type="entry name" value="RNA POLYMERASE II-ASSOCIATED PROTEIN 3"/>
    <property type="match status" value="1"/>
</dbReference>
<keyword evidence="1 2" id="KW-0802">TPR repeat</keyword>
<protein>
    <recommendedName>
        <fullName evidence="6">MYND-type domain-containing protein</fullName>
    </recommendedName>
</protein>
<dbReference type="Gene3D" id="1.25.40.10">
    <property type="entry name" value="Tetratricopeptide repeat domain"/>
    <property type="match status" value="1"/>
</dbReference>
<sequence>MDSIQLNSEATEELYRQAIYASGDSIPLTPLLSNLSATLLKLGQFDEAEHAARDALRFEPRAIKPRYRRGVARREMGFFASALIDFASVLVIDPTHSAAISALNKILTDFPHRIPTLLPQEMMLVNFPPAYGSVAACNEVDIESTLGRQRSPPPLEDPGIATYVTPSNPHHLSSSPRPAMMCSSCKAMKFRTELKTCKRCQRANWPQHKADCQPSTRPVIDRTLRIGRSISEVPYILDLLRIYAMIALGFQHHSKPPCHTALMVVVGLVPMFNSLGKKTRRKRISVLQLMNVPFAILPDDMISGNEAFAQANSHTRGLFLLIVPDTTLKDEWATRTRGIYCSFNRTMLADIQRPDYTFEIYSCARQADRMLSSGLNLLHASIEDELAMDFDNFYHLQR</sequence>
<dbReference type="PROSITE" id="PS50005">
    <property type="entry name" value="TPR"/>
    <property type="match status" value="1"/>
</dbReference>
<dbReference type="EMBL" id="JAWWNJ010000155">
    <property type="protein sequence ID" value="KAK6980937.1"/>
    <property type="molecule type" value="Genomic_DNA"/>
</dbReference>
<evidence type="ECO:0000313" key="4">
    <source>
        <dbReference type="EMBL" id="KAK6980937.1"/>
    </source>
</evidence>
<proteinExistence type="predicted"/>
<dbReference type="InterPro" id="IPR011990">
    <property type="entry name" value="TPR-like_helical_dom_sf"/>
</dbReference>
<evidence type="ECO:0000313" key="5">
    <source>
        <dbReference type="Proteomes" id="UP001362999"/>
    </source>
</evidence>
<comment type="caution">
    <text evidence="4">The sequence shown here is derived from an EMBL/GenBank/DDBJ whole genome shotgun (WGS) entry which is preliminary data.</text>
</comment>
<dbReference type="SMART" id="SM00028">
    <property type="entry name" value="TPR"/>
    <property type="match status" value="2"/>
</dbReference>
<organism evidence="4 5">
    <name type="scientific">Favolaschia claudopus</name>
    <dbReference type="NCBI Taxonomy" id="2862362"/>
    <lineage>
        <taxon>Eukaryota</taxon>
        <taxon>Fungi</taxon>
        <taxon>Dikarya</taxon>
        <taxon>Basidiomycota</taxon>
        <taxon>Agaricomycotina</taxon>
        <taxon>Agaricomycetes</taxon>
        <taxon>Agaricomycetidae</taxon>
        <taxon>Agaricales</taxon>
        <taxon>Marasmiineae</taxon>
        <taxon>Mycenaceae</taxon>
        <taxon>Favolaschia</taxon>
    </lineage>
</organism>
<dbReference type="GO" id="GO:0101031">
    <property type="term" value="C:protein folding chaperone complex"/>
    <property type="evidence" value="ECO:0007669"/>
    <property type="project" value="TreeGrafter"/>
</dbReference>
<dbReference type="InterPro" id="IPR019734">
    <property type="entry name" value="TPR_rpt"/>
</dbReference>
<evidence type="ECO:0008006" key="6">
    <source>
        <dbReference type="Google" id="ProtNLM"/>
    </source>
</evidence>
<name>A0AAV9ZER8_9AGAR</name>
<evidence type="ECO:0000256" key="1">
    <source>
        <dbReference type="ARBA" id="ARBA00022803"/>
    </source>
</evidence>
<keyword evidence="5" id="KW-1185">Reference proteome</keyword>
<feature type="compositionally biased region" description="Polar residues" evidence="3">
    <location>
        <begin position="164"/>
        <end position="175"/>
    </location>
</feature>
<reference evidence="4 5" key="1">
    <citation type="journal article" date="2024" name="J Genomics">
        <title>Draft genome sequencing and assembly of Favolaschia claudopus CIRM-BRFM 2984 isolated from oak limbs.</title>
        <authorList>
            <person name="Navarro D."/>
            <person name="Drula E."/>
            <person name="Chaduli D."/>
            <person name="Cazenave R."/>
            <person name="Ahrendt S."/>
            <person name="Wang J."/>
            <person name="Lipzen A."/>
            <person name="Daum C."/>
            <person name="Barry K."/>
            <person name="Grigoriev I.V."/>
            <person name="Favel A."/>
            <person name="Rosso M.N."/>
            <person name="Martin F."/>
        </authorList>
    </citation>
    <scope>NUCLEOTIDE SEQUENCE [LARGE SCALE GENOMIC DNA]</scope>
    <source>
        <strain evidence="4 5">CIRM-BRFM 2984</strain>
    </source>
</reference>
<evidence type="ECO:0000256" key="2">
    <source>
        <dbReference type="PROSITE-ProRule" id="PRU00339"/>
    </source>
</evidence>
<gene>
    <name evidence="4" type="ORF">R3P38DRAFT_2808717</name>
</gene>
<feature type="repeat" description="TPR" evidence="2">
    <location>
        <begin position="29"/>
        <end position="62"/>
    </location>
</feature>
<dbReference type="SUPFAM" id="SSF48452">
    <property type="entry name" value="TPR-like"/>
    <property type="match status" value="1"/>
</dbReference>
<dbReference type="Proteomes" id="UP001362999">
    <property type="component" value="Unassembled WGS sequence"/>
</dbReference>
<dbReference type="InterPro" id="IPR051966">
    <property type="entry name" value="RPAP3"/>
</dbReference>
<evidence type="ECO:0000256" key="3">
    <source>
        <dbReference type="SAM" id="MobiDB-lite"/>
    </source>
</evidence>
<feature type="region of interest" description="Disordered" evidence="3">
    <location>
        <begin position="145"/>
        <end position="175"/>
    </location>
</feature>